<proteinExistence type="predicted"/>
<dbReference type="InterPro" id="IPR011013">
    <property type="entry name" value="Gal_mutarotase_sf_dom"/>
</dbReference>
<feature type="non-terminal residue" evidence="1">
    <location>
        <position position="1"/>
    </location>
</feature>
<dbReference type="SUPFAM" id="SSF74650">
    <property type="entry name" value="Galactose mutarotase-like"/>
    <property type="match status" value="1"/>
</dbReference>
<evidence type="ECO:0000313" key="2">
    <source>
        <dbReference type="Proteomes" id="UP000230423"/>
    </source>
</evidence>
<dbReference type="OrthoDB" id="2016903at2759"/>
<dbReference type="GO" id="GO:0005975">
    <property type="term" value="P:carbohydrate metabolic process"/>
    <property type="evidence" value="ECO:0007669"/>
    <property type="project" value="InterPro"/>
</dbReference>
<dbReference type="GO" id="GO:0003824">
    <property type="term" value="F:catalytic activity"/>
    <property type="evidence" value="ECO:0007669"/>
    <property type="project" value="InterPro"/>
</dbReference>
<dbReference type="EMBL" id="KZ375777">
    <property type="protein sequence ID" value="PIO56503.1"/>
    <property type="molecule type" value="Genomic_DNA"/>
</dbReference>
<dbReference type="AlphaFoldDB" id="A0A2G9TEW5"/>
<reference evidence="1 2" key="1">
    <citation type="submission" date="2015-09" db="EMBL/GenBank/DDBJ databases">
        <title>Draft genome of the parasitic nematode Teladorsagia circumcincta isolate WARC Sus (inbred).</title>
        <authorList>
            <person name="Mitreva M."/>
        </authorList>
    </citation>
    <scope>NUCLEOTIDE SEQUENCE [LARGE SCALE GENOMIC DNA]</scope>
    <source>
        <strain evidence="1 2">S</strain>
    </source>
</reference>
<accession>A0A2G9TEW5</accession>
<dbReference type="Proteomes" id="UP000230423">
    <property type="component" value="Unassembled WGS sequence"/>
</dbReference>
<feature type="non-terminal residue" evidence="1">
    <location>
        <position position="87"/>
    </location>
</feature>
<dbReference type="GO" id="GO:0030246">
    <property type="term" value="F:carbohydrate binding"/>
    <property type="evidence" value="ECO:0007669"/>
    <property type="project" value="InterPro"/>
</dbReference>
<organism evidence="1 2">
    <name type="scientific">Teladorsagia circumcincta</name>
    <name type="common">Brown stomach worm</name>
    <name type="synonym">Ostertagia circumcincta</name>
    <dbReference type="NCBI Taxonomy" id="45464"/>
    <lineage>
        <taxon>Eukaryota</taxon>
        <taxon>Metazoa</taxon>
        <taxon>Ecdysozoa</taxon>
        <taxon>Nematoda</taxon>
        <taxon>Chromadorea</taxon>
        <taxon>Rhabditida</taxon>
        <taxon>Rhabditina</taxon>
        <taxon>Rhabditomorpha</taxon>
        <taxon>Strongyloidea</taxon>
        <taxon>Trichostrongylidae</taxon>
        <taxon>Teladorsagia</taxon>
    </lineage>
</organism>
<gene>
    <name evidence="1" type="ORF">TELCIR_22097</name>
</gene>
<evidence type="ECO:0000313" key="1">
    <source>
        <dbReference type="EMBL" id="PIO56503.1"/>
    </source>
</evidence>
<name>A0A2G9TEW5_TELCI</name>
<sequence>AAAGVHRPLAIDIFHSPQLTFAPLKNATGYAERYRMEFSALRRSLPPFVHLMTLERWHRRSLLVRLEHVFQNQEDTDNSKPMRVDLE</sequence>
<dbReference type="Gene3D" id="2.60.40.1360">
    <property type="match status" value="1"/>
</dbReference>
<protein>
    <submittedName>
        <fullName evidence="1">Uncharacterized protein</fullName>
    </submittedName>
</protein>
<keyword evidence="2" id="KW-1185">Reference proteome</keyword>